<organism evidence="3 4">
    <name type="scientific">Bartonella choladocola</name>
    <dbReference type="NCBI Taxonomy" id="2750995"/>
    <lineage>
        <taxon>Bacteria</taxon>
        <taxon>Pseudomonadati</taxon>
        <taxon>Pseudomonadota</taxon>
        <taxon>Alphaproteobacteria</taxon>
        <taxon>Hyphomicrobiales</taxon>
        <taxon>Bartonellaceae</taxon>
        <taxon>Bartonella</taxon>
    </lineage>
</organism>
<dbReference type="KEGG" id="bapi:BBC0122_020400"/>
<keyword evidence="4" id="KW-1185">Reference proteome</keyword>
<name>A0A1U9MKA8_9HYPH</name>
<dbReference type="AlphaFoldDB" id="A0A1U9MKA8"/>
<dbReference type="InterPro" id="IPR015590">
    <property type="entry name" value="Aldehyde_DH_dom"/>
</dbReference>
<dbReference type="InterPro" id="IPR016161">
    <property type="entry name" value="Ald_DH/histidinol_DH"/>
</dbReference>
<dbReference type="InterPro" id="IPR016162">
    <property type="entry name" value="Ald_DH_N"/>
</dbReference>
<dbReference type="RefSeq" id="WP_077993666.1">
    <property type="nucleotide sequence ID" value="NZ_CP015625.1"/>
</dbReference>
<evidence type="ECO:0000313" key="3">
    <source>
        <dbReference type="EMBL" id="AQT48133.1"/>
    </source>
</evidence>
<dbReference type="GO" id="GO:0033721">
    <property type="term" value="F:aldehyde dehydrogenase (NADP+) activity"/>
    <property type="evidence" value="ECO:0007669"/>
    <property type="project" value="UniProtKB-EC"/>
</dbReference>
<dbReference type="SUPFAM" id="SSF53720">
    <property type="entry name" value="ALDH-like"/>
    <property type="match status" value="1"/>
</dbReference>
<reference evidence="3 4" key="1">
    <citation type="submission" date="2016-11" db="EMBL/GenBank/DDBJ databases">
        <title>Comparative genomics of Bartonella apis.</title>
        <authorList>
            <person name="Engel P."/>
        </authorList>
    </citation>
    <scope>NUCLEOTIDE SEQUENCE [LARGE SCALE GENOMIC DNA]</scope>
    <source>
        <strain evidence="3 4">BBC0122</strain>
    </source>
</reference>
<dbReference type="EMBL" id="CP015625">
    <property type="protein sequence ID" value="AQT48133.1"/>
    <property type="molecule type" value="Genomic_DNA"/>
</dbReference>
<proteinExistence type="predicted"/>
<feature type="domain" description="Aldehyde dehydrogenase" evidence="2">
    <location>
        <begin position="20"/>
        <end position="466"/>
    </location>
</feature>
<dbReference type="PANTHER" id="PTHR43353">
    <property type="entry name" value="SUCCINATE-SEMIALDEHYDE DEHYDROGENASE, MITOCHONDRIAL"/>
    <property type="match status" value="1"/>
</dbReference>
<accession>A0A1U9MKA8</accession>
<dbReference type="CDD" id="cd07129">
    <property type="entry name" value="ALDH_KGSADH"/>
    <property type="match status" value="1"/>
</dbReference>
<dbReference type="OrthoDB" id="9770537at2"/>
<gene>
    <name evidence="3" type="ORF">BBC0122_020400</name>
</gene>
<sequence>MLLTGELLIGGKSHMGTAGSFEAIEAATGGKLKGSFGGATLDDLDEATKLAWAAFPIYRETGLEQRAAFLEKIAELIANTSDELIVRTMAETGLSRLRLEGERMRTVNQLKMFAEEVRSGRFLDRRDDKGDPTRVPLPKPDLKFRNIGIGPVAVFGASNFPFAFSVAGGDTAAALAAGCPVVVKAHSAHPGTSEVIGRCIQQAVRECGLPVGVFAMLHTTTREVAQALVADARIRAVGFTGSRSGGLAFMEIAAKRKQPIPVYAEMSSINPVLVLPEALRSDWEAIASAFVGALTMGAGQFCTNPGLILAIEGKGLDAFIEKACEVISTQAPQTMLTPDIAKAYRKGVSALSGNSKAKKIAEGQKSNEFQCQAVLFETRASDFMADHAMQDEMFGSASLVVRCKDKSELIAVLEHLEGQLTIAVHMRDGDNALAKELLPLLEVTAGRLLVNGFGTGVEVSPAMVHGGPFPSTSDGRSTSVGTAAIYRFLRPVCYQNFASDVLPALLK</sequence>
<dbReference type="PANTHER" id="PTHR43353:SF3">
    <property type="entry name" value="ALDEHYDE DEHYDROGENASE-RELATED"/>
    <property type="match status" value="1"/>
</dbReference>
<dbReference type="EC" id="1.2.1.4" evidence="3"/>
<evidence type="ECO:0000256" key="1">
    <source>
        <dbReference type="ARBA" id="ARBA00023002"/>
    </source>
</evidence>
<evidence type="ECO:0000259" key="2">
    <source>
        <dbReference type="Pfam" id="PF00171"/>
    </source>
</evidence>
<dbReference type="InterPro" id="IPR016163">
    <property type="entry name" value="Ald_DH_C"/>
</dbReference>
<protein>
    <submittedName>
        <fullName evidence="3">NADP-dependent aldehyde dehydrogenase</fullName>
        <ecNumber evidence="3">1.2.1.4</ecNumber>
    </submittedName>
</protein>
<dbReference type="Gene3D" id="3.40.605.10">
    <property type="entry name" value="Aldehyde Dehydrogenase, Chain A, domain 1"/>
    <property type="match status" value="1"/>
</dbReference>
<keyword evidence="1 3" id="KW-0560">Oxidoreductase</keyword>
<dbReference type="Proteomes" id="UP000189632">
    <property type="component" value="Chromosome"/>
</dbReference>
<dbReference type="InterPro" id="IPR050740">
    <property type="entry name" value="Aldehyde_DH_Superfamily"/>
</dbReference>
<evidence type="ECO:0000313" key="4">
    <source>
        <dbReference type="Proteomes" id="UP000189632"/>
    </source>
</evidence>
<dbReference type="InterPro" id="IPR044151">
    <property type="entry name" value="ALDH_KGSADH"/>
</dbReference>
<dbReference type="Gene3D" id="3.40.309.10">
    <property type="entry name" value="Aldehyde Dehydrogenase, Chain A, domain 2"/>
    <property type="match status" value="1"/>
</dbReference>
<dbReference type="Pfam" id="PF00171">
    <property type="entry name" value="Aldedh"/>
    <property type="match status" value="1"/>
</dbReference>